<dbReference type="EMBL" id="JBETVU010000012">
    <property type="protein sequence ID" value="MES5150843.1"/>
    <property type="molecule type" value="Genomic_DNA"/>
</dbReference>
<accession>A0ABV2BC77</accession>
<evidence type="ECO:0000313" key="1">
    <source>
        <dbReference type="EMBL" id="MES5150843.1"/>
    </source>
</evidence>
<proteinExistence type="predicted"/>
<gene>
    <name evidence="1" type="ORF">ABVC42_13385</name>
</gene>
<reference evidence="1" key="1">
    <citation type="submission" date="2024-06" db="EMBL/GenBank/DDBJ databases">
        <title>Vaginal Lactobacillus fatty acid response mechanisms reveal a metabolite-targeted strategy for bacterial vaginosis treatment.</title>
        <authorList>
            <person name="Zhu M."/>
            <person name="Blainey P.C."/>
            <person name="Bloom S.M."/>
            <person name="Kwon D.S."/>
        </authorList>
    </citation>
    <scope>NUCLEOTIDE SEQUENCE</scope>
    <source>
        <strain evidence="1">194_F1_1</strain>
    </source>
</reference>
<comment type="caution">
    <text evidence="1">The sequence shown here is derived from an EMBL/GenBank/DDBJ whole genome shotgun (WGS) entry which is preliminary data.</text>
</comment>
<organism evidence="1 2">
    <name type="scientific">Lactobacillus crispatus</name>
    <dbReference type="NCBI Taxonomy" id="47770"/>
    <lineage>
        <taxon>Bacteria</taxon>
        <taxon>Bacillati</taxon>
        <taxon>Bacillota</taxon>
        <taxon>Bacilli</taxon>
        <taxon>Lactobacillales</taxon>
        <taxon>Lactobacillaceae</taxon>
        <taxon>Lactobacillus</taxon>
    </lineage>
</organism>
<name>A0ABV2BC77_9LACO</name>
<evidence type="ECO:0000313" key="2">
    <source>
        <dbReference type="Proteomes" id="UP001434419"/>
    </source>
</evidence>
<dbReference type="RefSeq" id="WP_005722532.1">
    <property type="nucleotide sequence ID" value="NZ_CP083389.1"/>
</dbReference>
<keyword evidence="2" id="KW-1185">Reference proteome</keyword>
<dbReference type="Proteomes" id="UP001434419">
    <property type="component" value="Unassembled WGS sequence"/>
</dbReference>
<evidence type="ECO:0008006" key="3">
    <source>
        <dbReference type="Google" id="ProtNLM"/>
    </source>
</evidence>
<sequence length="144" mass="16356">MSVIELDGLKNFNNVREIKLPGIEKTWKIKFDDNYRVQSSLIASQVDKLYQEQSSDDYEEELLDMAPAERRKRLTSDLAKFKKACVDGLSALLQDDNAGEEIYKAMGESTEICAQIIGKINDTADKVLNVAKDEEKTAKYDTER</sequence>
<protein>
    <recommendedName>
        <fullName evidence="3">Tail assembly chaperone</fullName>
    </recommendedName>
</protein>